<dbReference type="EMBL" id="KZ825640">
    <property type="protein sequence ID" value="PYI25534.1"/>
    <property type="molecule type" value="Genomic_DNA"/>
</dbReference>
<dbReference type="GO" id="GO:0016491">
    <property type="term" value="F:oxidoreductase activity"/>
    <property type="evidence" value="ECO:0007669"/>
    <property type="project" value="UniProtKB-KW"/>
</dbReference>
<dbReference type="InterPro" id="IPR036291">
    <property type="entry name" value="NAD(P)-bd_dom_sf"/>
</dbReference>
<dbReference type="Gene3D" id="3.40.50.720">
    <property type="entry name" value="NAD(P)-binding Rossmann-like Domain"/>
    <property type="match status" value="1"/>
</dbReference>
<evidence type="ECO:0000256" key="2">
    <source>
        <dbReference type="ARBA" id="ARBA00023002"/>
    </source>
</evidence>
<comment type="similarity">
    <text evidence="1">Belongs to the short-chain dehydrogenases/reductases (SDR) family.</text>
</comment>
<dbReference type="SUPFAM" id="SSF51735">
    <property type="entry name" value="NAD(P)-binding Rossmann-fold domains"/>
    <property type="match status" value="1"/>
</dbReference>
<gene>
    <name evidence="3" type="ORF">BP00DRAFT_440686</name>
</gene>
<keyword evidence="2" id="KW-0560">Oxidoreductase</keyword>
<dbReference type="InterPro" id="IPR002347">
    <property type="entry name" value="SDR_fam"/>
</dbReference>
<protein>
    <submittedName>
        <fullName evidence="3">NAD(P)-binding protein</fullName>
    </submittedName>
</protein>
<evidence type="ECO:0000313" key="4">
    <source>
        <dbReference type="Proteomes" id="UP000248817"/>
    </source>
</evidence>
<dbReference type="PANTHER" id="PTHR42901">
    <property type="entry name" value="ALCOHOL DEHYDROGENASE"/>
    <property type="match status" value="1"/>
</dbReference>
<accession>A0A2V5HTV9</accession>
<name>A0A2V5HTV9_9EURO</name>
<dbReference type="Pfam" id="PF00106">
    <property type="entry name" value="adh_short"/>
    <property type="match status" value="2"/>
</dbReference>
<evidence type="ECO:0000256" key="1">
    <source>
        <dbReference type="ARBA" id="ARBA00006484"/>
    </source>
</evidence>
<sequence>MRPPLPSPTPTWHNDTYPAIAHTRPELSMTGKTVIITGAGSGIGRATACAFAKAGASSIILIGRNESKLQQTEQSLRGFQAKVVLHSIDVTDEDVLILGAAFLATPAPIADSSTEDWWQSFETNVKGTMVPAKCFLSSAGPGAAIIAVAAATVLPPTMVPGISAYLSSKLALTKMMEYLAAENPSLFVATLHPGSPSGLKISIVNLPADFTVWLASSEASFLRGQQAWANWDVDELKAKAQQIELGVEFTAGIYGWAFMCL</sequence>
<organism evidence="3 4">
    <name type="scientific">Aspergillus indologenus CBS 114.80</name>
    <dbReference type="NCBI Taxonomy" id="1450541"/>
    <lineage>
        <taxon>Eukaryota</taxon>
        <taxon>Fungi</taxon>
        <taxon>Dikarya</taxon>
        <taxon>Ascomycota</taxon>
        <taxon>Pezizomycotina</taxon>
        <taxon>Eurotiomycetes</taxon>
        <taxon>Eurotiomycetidae</taxon>
        <taxon>Eurotiales</taxon>
        <taxon>Aspergillaceae</taxon>
        <taxon>Aspergillus</taxon>
        <taxon>Aspergillus subgen. Circumdati</taxon>
    </lineage>
</organism>
<keyword evidence="4" id="KW-1185">Reference proteome</keyword>
<reference evidence="3 4" key="1">
    <citation type="submission" date="2018-02" db="EMBL/GenBank/DDBJ databases">
        <title>The genomes of Aspergillus section Nigri reveals drivers in fungal speciation.</title>
        <authorList>
            <consortium name="DOE Joint Genome Institute"/>
            <person name="Vesth T.C."/>
            <person name="Nybo J."/>
            <person name="Theobald S."/>
            <person name="Brandl J."/>
            <person name="Frisvad J.C."/>
            <person name="Nielsen K.F."/>
            <person name="Lyhne E.K."/>
            <person name="Kogle M.E."/>
            <person name="Kuo A."/>
            <person name="Riley R."/>
            <person name="Clum A."/>
            <person name="Nolan M."/>
            <person name="Lipzen A."/>
            <person name="Salamov A."/>
            <person name="Henrissat B."/>
            <person name="Wiebenga A."/>
            <person name="De vries R.P."/>
            <person name="Grigoriev I.V."/>
            <person name="Mortensen U.H."/>
            <person name="Andersen M.R."/>
            <person name="Baker S.E."/>
        </authorList>
    </citation>
    <scope>NUCLEOTIDE SEQUENCE [LARGE SCALE GENOMIC DNA]</scope>
    <source>
        <strain evidence="3 4">CBS 114.80</strain>
    </source>
</reference>
<evidence type="ECO:0000313" key="3">
    <source>
        <dbReference type="EMBL" id="PYI25534.1"/>
    </source>
</evidence>
<proteinExistence type="inferred from homology"/>
<dbReference type="AlphaFoldDB" id="A0A2V5HTV9"/>
<dbReference type="Proteomes" id="UP000248817">
    <property type="component" value="Unassembled WGS sequence"/>
</dbReference>
<dbReference type="PANTHER" id="PTHR42901:SF1">
    <property type="entry name" value="ALCOHOL DEHYDROGENASE"/>
    <property type="match status" value="1"/>
</dbReference>
<dbReference type="CDD" id="cd05233">
    <property type="entry name" value="SDR_c"/>
    <property type="match status" value="1"/>
</dbReference>
<dbReference type="PRINTS" id="PR00081">
    <property type="entry name" value="GDHRDH"/>
</dbReference>